<evidence type="ECO:0000313" key="3">
    <source>
        <dbReference type="EMBL" id="HIR47351.1"/>
    </source>
</evidence>
<dbReference type="PROSITE" id="PS51482">
    <property type="entry name" value="DEGV"/>
    <property type="match status" value="1"/>
</dbReference>
<dbReference type="NCBIfam" id="TIGR00762">
    <property type="entry name" value="DegV"/>
    <property type="match status" value="1"/>
</dbReference>
<organism evidence="3 4">
    <name type="scientific">Candidatus Caccousia avicola</name>
    <dbReference type="NCBI Taxonomy" id="2840721"/>
    <lineage>
        <taxon>Bacteria</taxon>
        <taxon>Bacillati</taxon>
        <taxon>Bacillota</taxon>
        <taxon>Clostridia</taxon>
        <taxon>Eubacteriales</taxon>
        <taxon>Oscillospiraceae</taxon>
        <taxon>Oscillospiraceae incertae sedis</taxon>
        <taxon>Candidatus Caccousia</taxon>
    </lineage>
</organism>
<dbReference type="InterPro" id="IPR003797">
    <property type="entry name" value="DegV"/>
</dbReference>
<evidence type="ECO:0000256" key="2">
    <source>
        <dbReference type="ARBA" id="ARBA00023121"/>
    </source>
</evidence>
<dbReference type="PANTHER" id="PTHR33434">
    <property type="entry name" value="DEGV DOMAIN-CONTAINING PROTEIN DR_1986-RELATED"/>
    <property type="match status" value="1"/>
</dbReference>
<keyword evidence="2" id="KW-0446">Lipid-binding</keyword>
<protein>
    <submittedName>
        <fullName evidence="3">DegV family protein</fullName>
    </submittedName>
</protein>
<dbReference type="InterPro" id="IPR050270">
    <property type="entry name" value="DegV_domain_contain"/>
</dbReference>
<dbReference type="GO" id="GO:0008289">
    <property type="term" value="F:lipid binding"/>
    <property type="evidence" value="ECO:0007669"/>
    <property type="project" value="UniProtKB-KW"/>
</dbReference>
<sequence length="291" mass="32393">MASYQIVTDSTSDLTPKLVEELQVEVIPMEFILGDEVYHNYPDAREMSSKEFYARLRAGEMSKTNQINTVTFVETFEPFLQRGLDVLYIGFSSSLSGTYNRALEAIAQLKKKYPQRRVVPVDSLAVSMGEGLLVYYAALKQQAGASIDEAAEWVSVHRYSLSQYFTVDDLNHLKRGGRLSAAAALFGSMLGIKPVLRIDDEGHLIPAMKVRGRRQSLDALLNQMEKSIQEPEKQTIFIVHCDAPDDAKYLYKQAKSRVKPKKIIVNDLGPILGAHTGPGGIAIFYLSGNRG</sequence>
<evidence type="ECO:0000256" key="1">
    <source>
        <dbReference type="ARBA" id="ARBA00003238"/>
    </source>
</evidence>
<evidence type="ECO:0000313" key="4">
    <source>
        <dbReference type="Proteomes" id="UP000824242"/>
    </source>
</evidence>
<comment type="caution">
    <text evidence="3">The sequence shown here is derived from an EMBL/GenBank/DDBJ whole genome shotgun (WGS) entry which is preliminary data.</text>
</comment>
<reference evidence="3" key="1">
    <citation type="submission" date="2020-10" db="EMBL/GenBank/DDBJ databases">
        <authorList>
            <person name="Gilroy R."/>
        </authorList>
    </citation>
    <scope>NUCLEOTIDE SEQUENCE</scope>
    <source>
        <strain evidence="3">ChiSxjej1B13-7958</strain>
    </source>
</reference>
<dbReference type="Gene3D" id="3.40.50.10170">
    <property type="match status" value="1"/>
</dbReference>
<reference evidence="3" key="2">
    <citation type="journal article" date="2021" name="PeerJ">
        <title>Extensive microbial diversity within the chicken gut microbiome revealed by metagenomics and culture.</title>
        <authorList>
            <person name="Gilroy R."/>
            <person name="Ravi A."/>
            <person name="Getino M."/>
            <person name="Pursley I."/>
            <person name="Horton D.L."/>
            <person name="Alikhan N.F."/>
            <person name="Baker D."/>
            <person name="Gharbi K."/>
            <person name="Hall N."/>
            <person name="Watson M."/>
            <person name="Adriaenssens E.M."/>
            <person name="Foster-Nyarko E."/>
            <person name="Jarju S."/>
            <person name="Secka A."/>
            <person name="Antonio M."/>
            <person name="Oren A."/>
            <person name="Chaudhuri R.R."/>
            <person name="La Ragione R."/>
            <person name="Hildebrand F."/>
            <person name="Pallen M.J."/>
        </authorList>
    </citation>
    <scope>NUCLEOTIDE SEQUENCE</scope>
    <source>
        <strain evidence="3">ChiSxjej1B13-7958</strain>
    </source>
</reference>
<dbReference type="Gene3D" id="3.30.1180.10">
    <property type="match status" value="1"/>
</dbReference>
<dbReference type="InterPro" id="IPR043168">
    <property type="entry name" value="DegV_C"/>
</dbReference>
<dbReference type="EMBL" id="DVGZ01000072">
    <property type="protein sequence ID" value="HIR47351.1"/>
    <property type="molecule type" value="Genomic_DNA"/>
</dbReference>
<proteinExistence type="predicted"/>
<dbReference type="AlphaFoldDB" id="A0A9D1AMS2"/>
<gene>
    <name evidence="3" type="ORF">IAB89_06785</name>
</gene>
<dbReference type="PANTHER" id="PTHR33434:SF3">
    <property type="entry name" value="DEGV DOMAIN-CONTAINING PROTEIN YITS"/>
    <property type="match status" value="1"/>
</dbReference>
<dbReference type="SUPFAM" id="SSF82549">
    <property type="entry name" value="DAK1/DegV-like"/>
    <property type="match status" value="1"/>
</dbReference>
<dbReference type="Pfam" id="PF02645">
    <property type="entry name" value="DegV"/>
    <property type="match status" value="1"/>
</dbReference>
<accession>A0A9D1AMS2</accession>
<dbReference type="Proteomes" id="UP000824242">
    <property type="component" value="Unassembled WGS sequence"/>
</dbReference>
<name>A0A9D1AMS2_9FIRM</name>
<comment type="function">
    <text evidence="1">May bind long-chain fatty acids, such as palmitate, and may play a role in lipid transport or fatty acid metabolism.</text>
</comment>